<organism evidence="1 2">
    <name type="scientific">Niastella populi</name>
    <dbReference type="NCBI Taxonomy" id="550983"/>
    <lineage>
        <taxon>Bacteria</taxon>
        <taxon>Pseudomonadati</taxon>
        <taxon>Bacteroidota</taxon>
        <taxon>Chitinophagia</taxon>
        <taxon>Chitinophagales</taxon>
        <taxon>Chitinophagaceae</taxon>
        <taxon>Niastella</taxon>
    </lineage>
</organism>
<reference evidence="2" key="1">
    <citation type="submission" date="2016-04" db="EMBL/GenBank/DDBJ databases">
        <authorList>
            <person name="Chen L."/>
            <person name="Zhuang W."/>
            <person name="Wang G."/>
        </authorList>
    </citation>
    <scope>NUCLEOTIDE SEQUENCE [LARGE SCALE GENOMIC DNA]</scope>
    <source>
        <strain evidence="2">208</strain>
    </source>
</reference>
<dbReference type="EMBL" id="LWBP01000243">
    <property type="protein sequence ID" value="OQP46544.1"/>
    <property type="molecule type" value="Genomic_DNA"/>
</dbReference>
<sequence>MLPNDTRSKIKNITTGTVIEGSQDHCATIRNLLCTSFPTSTTVKEDFEGKSVLKEKQVAFLENFCNQNNLWVTDLPGEDRYLTRGGEARVYLHSDNKHVIKLNDGVYYATWLEFFNSILLHNLIFSNTAYSLIGFVKEGTTLYAVLKQPFITSDAQVDLNDIKKLLTFNGFENNRRNDYIHKELGLILEDMHDENVLVNAETLFFIDTVFYTVVPS</sequence>
<dbReference type="Proteomes" id="UP000192276">
    <property type="component" value="Unassembled WGS sequence"/>
</dbReference>
<accession>A0A1V9EKS7</accession>
<gene>
    <name evidence="1" type="ORF">A4R26_07345</name>
</gene>
<name>A0A1V9EKS7_9BACT</name>
<dbReference type="RefSeq" id="WP_081170502.1">
    <property type="nucleotide sequence ID" value="NZ_LWBP01000243.1"/>
</dbReference>
<dbReference type="AlphaFoldDB" id="A0A1V9EKS7"/>
<protein>
    <submittedName>
        <fullName evidence="1">Uncharacterized protein</fullName>
    </submittedName>
</protein>
<proteinExistence type="predicted"/>
<dbReference type="Pfam" id="PF18762">
    <property type="entry name" value="Kinase-PolyVal"/>
    <property type="match status" value="1"/>
</dbReference>
<dbReference type="OrthoDB" id="1079625at2"/>
<dbReference type="InterPro" id="IPR041055">
    <property type="entry name" value="Kinase-PolyVal"/>
</dbReference>
<keyword evidence="2" id="KW-1185">Reference proteome</keyword>
<evidence type="ECO:0000313" key="1">
    <source>
        <dbReference type="EMBL" id="OQP46544.1"/>
    </source>
</evidence>
<evidence type="ECO:0000313" key="2">
    <source>
        <dbReference type="Proteomes" id="UP000192276"/>
    </source>
</evidence>
<comment type="caution">
    <text evidence="1">The sequence shown here is derived from an EMBL/GenBank/DDBJ whole genome shotgun (WGS) entry which is preliminary data.</text>
</comment>